<gene>
    <name evidence="2" type="ORF">Psi02_52700</name>
</gene>
<dbReference type="EMBL" id="BOOQ01000036">
    <property type="protein sequence ID" value="GII48846.1"/>
    <property type="molecule type" value="Genomic_DNA"/>
</dbReference>
<dbReference type="RefSeq" id="WP_203978289.1">
    <property type="nucleotide sequence ID" value="NZ_BAAAKY010000016.1"/>
</dbReference>
<reference evidence="2" key="1">
    <citation type="submission" date="2021-01" db="EMBL/GenBank/DDBJ databases">
        <title>Whole genome shotgun sequence of Planotetraspora silvatica NBRC 100141.</title>
        <authorList>
            <person name="Komaki H."/>
            <person name="Tamura T."/>
        </authorList>
    </citation>
    <scope>NUCLEOTIDE SEQUENCE</scope>
    <source>
        <strain evidence="2">NBRC 100141</strain>
    </source>
</reference>
<dbReference type="Proteomes" id="UP000644610">
    <property type="component" value="Unassembled WGS sequence"/>
</dbReference>
<dbReference type="Gene3D" id="3.40.50.1820">
    <property type="entry name" value="alpha/beta hydrolase"/>
    <property type="match status" value="1"/>
</dbReference>
<proteinExistence type="predicted"/>
<protein>
    <recommendedName>
        <fullName evidence="4">Alpha/beta hydrolase</fullName>
    </recommendedName>
</protein>
<evidence type="ECO:0000313" key="2">
    <source>
        <dbReference type="EMBL" id="GII48846.1"/>
    </source>
</evidence>
<dbReference type="SUPFAM" id="SSF53474">
    <property type="entry name" value="alpha/beta-Hydrolases"/>
    <property type="match status" value="1"/>
</dbReference>
<accession>A0A8J3XQW6</accession>
<name>A0A8J3XQW6_9ACTN</name>
<evidence type="ECO:0000313" key="3">
    <source>
        <dbReference type="Proteomes" id="UP000644610"/>
    </source>
</evidence>
<evidence type="ECO:0008006" key="4">
    <source>
        <dbReference type="Google" id="ProtNLM"/>
    </source>
</evidence>
<comment type="caution">
    <text evidence="2">The sequence shown here is derived from an EMBL/GenBank/DDBJ whole genome shotgun (WGS) entry which is preliminary data.</text>
</comment>
<organism evidence="2 3">
    <name type="scientific">Planotetraspora silvatica</name>
    <dbReference type="NCBI Taxonomy" id="234614"/>
    <lineage>
        <taxon>Bacteria</taxon>
        <taxon>Bacillati</taxon>
        <taxon>Actinomycetota</taxon>
        <taxon>Actinomycetes</taxon>
        <taxon>Streptosporangiales</taxon>
        <taxon>Streptosporangiaceae</taxon>
        <taxon>Planotetraspora</taxon>
    </lineage>
</organism>
<sequence length="99" mass="11099">MASRPVFDLTAAKKDPAPPTLVDLDDSDRGPLLILGGLRDHTVPEIVARQAAALYRPGTNTEYRPVPGRGHSLVFDRGWREVAETVLEWVRRQDRAQLR</sequence>
<feature type="region of interest" description="Disordered" evidence="1">
    <location>
        <begin position="1"/>
        <end position="23"/>
    </location>
</feature>
<dbReference type="InterPro" id="IPR029058">
    <property type="entry name" value="AB_hydrolase_fold"/>
</dbReference>
<evidence type="ECO:0000256" key="1">
    <source>
        <dbReference type="SAM" id="MobiDB-lite"/>
    </source>
</evidence>
<keyword evidence="3" id="KW-1185">Reference proteome</keyword>
<dbReference type="AlphaFoldDB" id="A0A8J3XQW6"/>